<organism evidence="1 2">
    <name type="scientific">Nostoc edaphicum CCNP1411</name>
    <dbReference type="NCBI Taxonomy" id="1472755"/>
    <lineage>
        <taxon>Bacteria</taxon>
        <taxon>Bacillati</taxon>
        <taxon>Cyanobacteriota</taxon>
        <taxon>Cyanophyceae</taxon>
        <taxon>Nostocales</taxon>
        <taxon>Nostocaceae</taxon>
        <taxon>Nostoc</taxon>
    </lineage>
</organism>
<sequence length="146" mass="17122">MEDYQAAFMQRHLDTEILCRKESERRVAAMHFGGVTIECLLKAMIFATLPKGATQEWKTDSTNPGHTITNPGHSYIEALNRHNRLKSRIVHFPEVRKWLNEVENPNSQNFIDMRYCGLEPDDESYKRWLKAYQNLKGWLQKQATQL</sequence>
<dbReference type="EMBL" id="CP054698">
    <property type="protein sequence ID" value="QMS90006.1"/>
    <property type="molecule type" value="Genomic_DNA"/>
</dbReference>
<gene>
    <name evidence="1" type="ORF">HUN01_21320</name>
</gene>
<dbReference type="KEGG" id="ned:HUN01_21320"/>
<evidence type="ECO:0000313" key="2">
    <source>
        <dbReference type="Proteomes" id="UP000514713"/>
    </source>
</evidence>
<dbReference type="RefSeq" id="WP_181927877.1">
    <property type="nucleotide sequence ID" value="NZ_CP054698.1"/>
</dbReference>
<proteinExistence type="predicted"/>
<reference evidence="2" key="1">
    <citation type="submission" date="2020-06" db="EMBL/GenBank/DDBJ databases">
        <title>Nostoc edaphicum CCNP1411 genome.</title>
        <authorList>
            <person name="Fidor A."/>
            <person name="Grabski M."/>
            <person name="Gawor J."/>
            <person name="Gromadka R."/>
            <person name="Wegrzyn G."/>
            <person name="Mazur-Marzec H."/>
        </authorList>
    </citation>
    <scope>NUCLEOTIDE SEQUENCE [LARGE SCALE GENOMIC DNA]</scope>
    <source>
        <strain evidence="2">CCNP1411</strain>
    </source>
</reference>
<protein>
    <submittedName>
        <fullName evidence="1">Uncharacterized protein</fullName>
    </submittedName>
</protein>
<dbReference type="AlphaFoldDB" id="A0A7D7R5P8"/>
<evidence type="ECO:0000313" key="1">
    <source>
        <dbReference type="EMBL" id="QMS90006.1"/>
    </source>
</evidence>
<name>A0A7D7R5P8_9NOSO</name>
<accession>A0A7D7R5P8</accession>
<keyword evidence="2" id="KW-1185">Reference proteome</keyword>
<dbReference type="Proteomes" id="UP000514713">
    <property type="component" value="Chromosome"/>
</dbReference>